<keyword evidence="2" id="KW-0808">Transferase</keyword>
<dbReference type="AlphaFoldDB" id="A0A3D9V7E4"/>
<dbReference type="Gene3D" id="2.60.200.40">
    <property type="match status" value="1"/>
</dbReference>
<accession>A0A3D9V7E4</accession>
<organism evidence="2 3">
    <name type="scientific">Thermasporomyces composti</name>
    <dbReference type="NCBI Taxonomy" id="696763"/>
    <lineage>
        <taxon>Bacteria</taxon>
        <taxon>Bacillati</taxon>
        <taxon>Actinomycetota</taxon>
        <taxon>Actinomycetes</taxon>
        <taxon>Propionibacteriales</taxon>
        <taxon>Nocardioidaceae</taxon>
        <taxon>Thermasporomyces</taxon>
    </lineage>
</organism>
<dbReference type="SUPFAM" id="SSF111331">
    <property type="entry name" value="NAD kinase/diacylglycerol kinase-like"/>
    <property type="match status" value="1"/>
</dbReference>
<evidence type="ECO:0000313" key="3">
    <source>
        <dbReference type="Proteomes" id="UP000256485"/>
    </source>
</evidence>
<dbReference type="InterPro" id="IPR001206">
    <property type="entry name" value="Diacylglycerol_kinase_cat_dom"/>
</dbReference>
<sequence length="279" mass="30359">MVIKDDADGSDEQRVRAAIDALRAQADVQVARLAMPGDLDGALHRRGGRTVVVIGDDDHLHTVVSALHRRNELDETLVALLPDGSSKDFATGVGIPPDPVEAAHALLHGTERRFDLLIDCRGSVAVNAVQLERRRARTGDDLETAQAGRRSLLPDLARPLHVRVQADDHVLVDFDRPVLQVTVANVLPPRRSASPPAADPADGYADVLVCFAPSLLVRARRLLGRETDAHDRPVKVRARRVSVAGQRFSMRTDGVASGSERRCTWQVAPGRLRMLVPKS</sequence>
<evidence type="ECO:0000259" key="1">
    <source>
        <dbReference type="PROSITE" id="PS50146"/>
    </source>
</evidence>
<dbReference type="PROSITE" id="PS50146">
    <property type="entry name" value="DAGK"/>
    <property type="match status" value="1"/>
</dbReference>
<reference evidence="2 3" key="1">
    <citation type="submission" date="2018-08" db="EMBL/GenBank/DDBJ databases">
        <title>Sequencing the genomes of 1000 actinobacteria strains.</title>
        <authorList>
            <person name="Klenk H.-P."/>
        </authorList>
    </citation>
    <scope>NUCLEOTIDE SEQUENCE [LARGE SCALE GENOMIC DNA]</scope>
    <source>
        <strain evidence="2 3">DSM 22891</strain>
    </source>
</reference>
<name>A0A3D9V7E4_THECX</name>
<dbReference type="Pfam" id="PF00781">
    <property type="entry name" value="DAGK_cat"/>
    <property type="match status" value="1"/>
</dbReference>
<dbReference type="EMBL" id="QTUC01000001">
    <property type="protein sequence ID" value="REF36090.1"/>
    <property type="molecule type" value="Genomic_DNA"/>
</dbReference>
<gene>
    <name evidence="2" type="ORF">DFJ64_1488</name>
</gene>
<feature type="domain" description="DAGKc" evidence="1">
    <location>
        <begin position="50"/>
        <end position="123"/>
    </location>
</feature>
<dbReference type="GO" id="GO:0016301">
    <property type="term" value="F:kinase activity"/>
    <property type="evidence" value="ECO:0007669"/>
    <property type="project" value="UniProtKB-KW"/>
</dbReference>
<proteinExistence type="predicted"/>
<dbReference type="InterPro" id="IPR016064">
    <property type="entry name" value="NAD/diacylglycerol_kinase_sf"/>
</dbReference>
<keyword evidence="2" id="KW-0418">Kinase</keyword>
<evidence type="ECO:0000313" key="2">
    <source>
        <dbReference type="EMBL" id="REF36090.1"/>
    </source>
</evidence>
<dbReference type="Proteomes" id="UP000256485">
    <property type="component" value="Unassembled WGS sequence"/>
</dbReference>
<keyword evidence="3" id="KW-1185">Reference proteome</keyword>
<dbReference type="Gene3D" id="3.40.50.10330">
    <property type="entry name" value="Probable inorganic polyphosphate/atp-NAD kinase, domain 1"/>
    <property type="match status" value="1"/>
</dbReference>
<comment type="caution">
    <text evidence="2">The sequence shown here is derived from an EMBL/GenBank/DDBJ whole genome shotgun (WGS) entry which is preliminary data.</text>
</comment>
<dbReference type="InterPro" id="IPR017438">
    <property type="entry name" value="ATP-NAD_kinase_N"/>
</dbReference>
<protein>
    <submittedName>
        <fullName evidence="2">Diacylglycerol kinase family enzyme</fullName>
    </submittedName>
</protein>